<dbReference type="OrthoDB" id="775087at2759"/>
<feature type="region of interest" description="Disordered" evidence="1">
    <location>
        <begin position="255"/>
        <end position="286"/>
    </location>
</feature>
<protein>
    <submittedName>
        <fullName evidence="2">Uncharacterized protein</fullName>
    </submittedName>
</protein>
<dbReference type="PANTHER" id="PTHR35770">
    <property type="entry name" value="U2 SMALL NUCLEAR RIBONUCLEOPROTEIN AUXILIARY FACTOR-LIKE PROTEIN"/>
    <property type="match status" value="1"/>
</dbReference>
<comment type="caution">
    <text evidence="2">The sequence shown here is derived from an EMBL/GenBank/DDBJ whole genome shotgun (WGS) entry which is preliminary data.</text>
</comment>
<dbReference type="STRING" id="93759.A0A1R3GDH2"/>
<proteinExistence type="predicted"/>
<name>A0A1R3GDH2_9ROSI</name>
<dbReference type="Proteomes" id="UP000187203">
    <property type="component" value="Unassembled WGS sequence"/>
</dbReference>
<evidence type="ECO:0000313" key="2">
    <source>
        <dbReference type="EMBL" id="OMO56106.1"/>
    </source>
</evidence>
<accession>A0A1R3GDH2</accession>
<dbReference type="EMBL" id="AWUE01022791">
    <property type="protein sequence ID" value="OMO56106.1"/>
    <property type="molecule type" value="Genomic_DNA"/>
</dbReference>
<evidence type="ECO:0000256" key="1">
    <source>
        <dbReference type="SAM" id="MobiDB-lite"/>
    </source>
</evidence>
<dbReference type="AlphaFoldDB" id="A0A1R3GDH2"/>
<organism evidence="2 3">
    <name type="scientific">Corchorus olitorius</name>
    <dbReference type="NCBI Taxonomy" id="93759"/>
    <lineage>
        <taxon>Eukaryota</taxon>
        <taxon>Viridiplantae</taxon>
        <taxon>Streptophyta</taxon>
        <taxon>Embryophyta</taxon>
        <taxon>Tracheophyta</taxon>
        <taxon>Spermatophyta</taxon>
        <taxon>Magnoliopsida</taxon>
        <taxon>eudicotyledons</taxon>
        <taxon>Gunneridae</taxon>
        <taxon>Pentapetalae</taxon>
        <taxon>rosids</taxon>
        <taxon>malvids</taxon>
        <taxon>Malvales</taxon>
        <taxon>Malvaceae</taxon>
        <taxon>Grewioideae</taxon>
        <taxon>Apeibeae</taxon>
        <taxon>Corchorus</taxon>
    </lineage>
</organism>
<dbReference type="PANTHER" id="PTHR35770:SF1">
    <property type="entry name" value="U2 SMALL NUCLEAR RIBONUCLEOPROTEIN AUXILIARY FACTOR-LIKE PROTEIN"/>
    <property type="match status" value="1"/>
</dbReference>
<reference evidence="3" key="1">
    <citation type="submission" date="2013-09" db="EMBL/GenBank/DDBJ databases">
        <title>Corchorus olitorius genome sequencing.</title>
        <authorList>
            <person name="Alam M."/>
            <person name="Haque M.S."/>
            <person name="Islam M.S."/>
            <person name="Emdad E.M."/>
            <person name="Islam M.M."/>
            <person name="Ahmed B."/>
            <person name="Halim A."/>
            <person name="Hossen Q.M.M."/>
            <person name="Hossain M.Z."/>
            <person name="Ahmed R."/>
            <person name="Khan M.M."/>
            <person name="Islam R."/>
            <person name="Rashid M.M."/>
            <person name="Khan S.A."/>
            <person name="Rahman M.S."/>
            <person name="Alam M."/>
            <person name="Yahiya A.S."/>
            <person name="Khan M.S."/>
            <person name="Azam M.S."/>
            <person name="Haque T."/>
            <person name="Lashkar M.Z.H."/>
            <person name="Akhand A.I."/>
            <person name="Morshed G."/>
            <person name="Roy S."/>
            <person name="Uddin K.S."/>
            <person name="Rabeya T."/>
            <person name="Hossain A.S."/>
            <person name="Chowdhury A."/>
            <person name="Snigdha A.R."/>
            <person name="Mortoza M.S."/>
            <person name="Matin S.A."/>
            <person name="Hoque S.M.E."/>
            <person name="Islam M.K."/>
            <person name="Roy D.K."/>
            <person name="Haider R."/>
            <person name="Moosa M.M."/>
            <person name="Elias S.M."/>
            <person name="Hasan A.M."/>
            <person name="Jahan S."/>
            <person name="Shafiuddin M."/>
            <person name="Mahmood N."/>
            <person name="Shommy N.S."/>
        </authorList>
    </citation>
    <scope>NUCLEOTIDE SEQUENCE [LARGE SCALE GENOMIC DNA]</scope>
    <source>
        <strain evidence="3">cv. O-4</strain>
    </source>
</reference>
<evidence type="ECO:0000313" key="3">
    <source>
        <dbReference type="Proteomes" id="UP000187203"/>
    </source>
</evidence>
<gene>
    <name evidence="2" type="ORF">COLO4_35773</name>
</gene>
<sequence length="307" mass="34110">MDQETMMVQFSKLPTTNHQPKHGRGGGQILPPRRGCIKRCIFLCVAVPDMATVLEEFEPIFGEPKVEWAGSCSNSGRSSGFLFYVHSPDSSRLRILVSDFRDTTWESVRSVLQLEDLMDSVGIGGSWSEFIDYLVASIKSEDVKLVLEALPNSTETKSAKLVAQKSKGMPRISFSLTKLTGSTATDAMANFSFELFKAYKGLQQLFMQEQERCLQLTKVISAEKEKNETVQSQLELNSKRHKLQKMMNSLDKSDVSASAMANGLNSPDKQAARDATPTKVTKRVVPAYRRAKGRGVVLQDSEDEKEG</sequence>
<keyword evidence="3" id="KW-1185">Reference proteome</keyword>